<evidence type="ECO:0000313" key="2">
    <source>
        <dbReference type="Proteomes" id="UP001497700"/>
    </source>
</evidence>
<comment type="caution">
    <text evidence="1">The sequence shown here is derived from an EMBL/GenBank/DDBJ whole genome shotgun (WGS) entry which is preliminary data.</text>
</comment>
<accession>A0ACB9YN32</accession>
<reference evidence="1 2" key="1">
    <citation type="journal article" date="2022" name="New Phytol.">
        <title>Ecological generalism drives hyperdiversity of secondary metabolite gene clusters in xylarialean endophytes.</title>
        <authorList>
            <person name="Franco M.E.E."/>
            <person name="Wisecaver J.H."/>
            <person name="Arnold A.E."/>
            <person name="Ju Y.M."/>
            <person name="Slot J.C."/>
            <person name="Ahrendt S."/>
            <person name="Moore L.P."/>
            <person name="Eastman K.E."/>
            <person name="Scott K."/>
            <person name="Konkel Z."/>
            <person name="Mondo S.J."/>
            <person name="Kuo A."/>
            <person name="Hayes R.D."/>
            <person name="Haridas S."/>
            <person name="Andreopoulos B."/>
            <person name="Riley R."/>
            <person name="LaButti K."/>
            <person name="Pangilinan J."/>
            <person name="Lipzen A."/>
            <person name="Amirebrahimi M."/>
            <person name="Yan J."/>
            <person name="Adam C."/>
            <person name="Keymanesh K."/>
            <person name="Ng V."/>
            <person name="Louie K."/>
            <person name="Northen T."/>
            <person name="Drula E."/>
            <person name="Henrissat B."/>
            <person name="Hsieh H.M."/>
            <person name="Youens-Clark K."/>
            <person name="Lutzoni F."/>
            <person name="Miadlikowska J."/>
            <person name="Eastwood D.C."/>
            <person name="Hamelin R.C."/>
            <person name="Grigoriev I.V."/>
            <person name="U'Ren J.M."/>
        </authorList>
    </citation>
    <scope>NUCLEOTIDE SEQUENCE [LARGE SCALE GENOMIC DNA]</scope>
    <source>
        <strain evidence="1 2">CBS 119005</strain>
    </source>
</reference>
<protein>
    <submittedName>
        <fullName evidence="1">Uncharacterized protein</fullName>
    </submittedName>
</protein>
<proteinExistence type="predicted"/>
<organism evidence="1 2">
    <name type="scientific">Hypoxylon rubiginosum</name>
    <dbReference type="NCBI Taxonomy" id="110542"/>
    <lineage>
        <taxon>Eukaryota</taxon>
        <taxon>Fungi</taxon>
        <taxon>Dikarya</taxon>
        <taxon>Ascomycota</taxon>
        <taxon>Pezizomycotina</taxon>
        <taxon>Sordariomycetes</taxon>
        <taxon>Xylariomycetidae</taxon>
        <taxon>Xylariales</taxon>
        <taxon>Hypoxylaceae</taxon>
        <taxon>Hypoxylon</taxon>
    </lineage>
</organism>
<evidence type="ECO:0000313" key="1">
    <source>
        <dbReference type="EMBL" id="KAI4860830.1"/>
    </source>
</evidence>
<dbReference type="EMBL" id="MU393571">
    <property type="protein sequence ID" value="KAI4860830.1"/>
    <property type="molecule type" value="Genomic_DNA"/>
</dbReference>
<sequence length="1145" mass="126143">MAPIGGQRSLNANAIPPSDRQIAASNSTLNTWVGRRQPSWLANAKPVKPTPRPPPSKQSSITTQITQITQTTETPETTKTIQIPQTTQTQTTPTTQTARPVVETTQPASVPVSAPASTPAPPRRSHALPPQQEPAQIQTSTLTSTAHTVLPSPAPSDEPSPSTTEPQNTPFTTEARFVLDTNLDDHPEPSTALTRTSPVSASPRTSTPTNMVLHTPPTPNLPSLNSHVAPREQLGQPPAKRRCVGSTSLHFLQSLGASQTLRTHVHSVGGDQSLEEFVERPRYQLLAEACGEGDLFFVALHQLFCAWTVSQVDIHQLCDEGLHHPSLVDNAFGIMGTHLKSNSKLRAEHLHWFAAFPAPLRNLQVNTIYGPVVKQVLDFLIRVSHRWQMVHHVHAAGGYPLLMSELLNIFSLFSPILQTIMFRASRRSLGIVDGQNAARMESLFKTDQQTHLNKVDGSFIRFAASKEYQAYNDSLIEMYRSITAQSRPLHGSRQTGRQSVSAVSPVIQQPGLYPPLMDPQITPQMQLNPDQVPRFQYGPGPSPSISPVDEASRMQFPYSRSLVGTPLSAPSPAPVVNSPFLCAPVPPQFALPSQNSPNSLGAVAPLAPTAFTPPASVQFPRQQHQVPERRFSQQGAYTAPASPQPILNSTVPQRGLLYQPGQQQHPQGVPNFSGHPQMLSRGISYSEGQAPNNGGVIPMTGAINAPPTPQPAYLTNNFQGRVRPSDPQTQRKSLPSRERLIPPPGERIGLRDYPHDAQDIRSIHSSLHQAHLRSPKRMPRELHQPIERYYQAVKGLPIAPVAIPPQPFLYKFNFTISEIDYVNITKDEKIKGELLPVNLYSSGSLRVRIRCSYRRKSAPSPTQSDWFVTDTQWPEHIFMDLNGTTMDVKRKAHYSKDLPIEASSIVVPGENLLSIFISSGSSAPTNQEPYIAVELVEVLSHSDVLQMIRTYGTQPASRTREIIKCRLAGSSSENAEDDEIAMVNYLSIDLADPFTMNIFKTPVRGENCTHLECFDLETWLMTRTGKKCCFCNGSSGCTNCAREPSFVDKWKCPLCGSDARPYSLRIDEYLAEVRSQLESENKLRTKSILVSNDGTWRPKEEPIDDSETDSDDNGSGLPVRKTSRSATAAPLREKPAIEVIELDDD</sequence>
<dbReference type="Proteomes" id="UP001497700">
    <property type="component" value="Unassembled WGS sequence"/>
</dbReference>
<gene>
    <name evidence="1" type="ORF">F4820DRAFT_465342</name>
</gene>
<keyword evidence="2" id="KW-1185">Reference proteome</keyword>
<name>A0ACB9YN32_9PEZI</name>